<keyword evidence="2" id="KW-1003">Cell membrane</keyword>
<evidence type="ECO:0000256" key="5">
    <source>
        <dbReference type="ARBA" id="ARBA00023136"/>
    </source>
</evidence>
<dbReference type="Proteomes" id="UP000034688">
    <property type="component" value="Unassembled WGS sequence"/>
</dbReference>
<keyword evidence="3 6" id="KW-0812">Transmembrane</keyword>
<keyword evidence="4 6" id="KW-1133">Transmembrane helix</keyword>
<feature type="transmembrane region" description="Helical" evidence="6">
    <location>
        <begin position="170"/>
        <end position="189"/>
    </location>
</feature>
<organism evidence="8 9">
    <name type="scientific">Candidatus Roizmanbacteria bacterium GW2011_GWA2_34_18</name>
    <dbReference type="NCBI Taxonomy" id="1618477"/>
    <lineage>
        <taxon>Bacteria</taxon>
        <taxon>Candidatus Roizmaniibacteriota</taxon>
    </lineage>
</organism>
<evidence type="ECO:0000256" key="2">
    <source>
        <dbReference type="ARBA" id="ARBA00022475"/>
    </source>
</evidence>
<feature type="transmembrane region" description="Helical" evidence="6">
    <location>
        <begin position="108"/>
        <end position="131"/>
    </location>
</feature>
<dbReference type="PANTHER" id="PTHR42709">
    <property type="entry name" value="ALKALINE PHOSPHATASE LIKE PROTEIN"/>
    <property type="match status" value="1"/>
</dbReference>
<dbReference type="STRING" id="1618477.UR54_C0028G0001"/>
<proteinExistence type="predicted"/>
<dbReference type="EMBL" id="LBPP01000028">
    <property type="protein sequence ID" value="KKP59365.1"/>
    <property type="molecule type" value="Genomic_DNA"/>
</dbReference>
<keyword evidence="5 6" id="KW-0472">Membrane</keyword>
<evidence type="ECO:0000256" key="3">
    <source>
        <dbReference type="ARBA" id="ARBA00022692"/>
    </source>
</evidence>
<comment type="subcellular location">
    <subcellularLocation>
        <location evidence="1">Cell membrane</location>
        <topology evidence="1">Multi-pass membrane protein</topology>
    </subcellularLocation>
</comment>
<evidence type="ECO:0000256" key="6">
    <source>
        <dbReference type="SAM" id="Phobius"/>
    </source>
</evidence>
<evidence type="ECO:0000256" key="1">
    <source>
        <dbReference type="ARBA" id="ARBA00004651"/>
    </source>
</evidence>
<dbReference type="Pfam" id="PF09335">
    <property type="entry name" value="VTT_dom"/>
    <property type="match status" value="1"/>
</dbReference>
<protein>
    <recommendedName>
        <fullName evidence="7">VTT domain-containing protein</fullName>
    </recommendedName>
</protein>
<sequence>MQIISQIPIELIVFFGSIIEEIFPPLPSPLLLIITKIAAYNQKFSVLYILLLTSIAVFGKTIGSLFLYFLADKTEDIIVGRFGKWFNISHRDVESIGQRFTGSWKDTIILIFLRAIPIIPTTPVSLVCGIIKLNIRTYLISIFIGSFIRIFILLYLGVAAYRSLITNVDNVIEVSLVFIIVCLIGWFYYKRKGNSH</sequence>
<reference evidence="8 9" key="1">
    <citation type="journal article" date="2015" name="Nature">
        <title>rRNA introns, odd ribosomes, and small enigmatic genomes across a large radiation of phyla.</title>
        <authorList>
            <person name="Brown C.T."/>
            <person name="Hug L.A."/>
            <person name="Thomas B.C."/>
            <person name="Sharon I."/>
            <person name="Castelle C.J."/>
            <person name="Singh A."/>
            <person name="Wilkins M.J."/>
            <person name="Williams K.H."/>
            <person name="Banfield J.F."/>
        </authorList>
    </citation>
    <scope>NUCLEOTIDE SEQUENCE [LARGE SCALE GENOMIC DNA]</scope>
</reference>
<dbReference type="InterPro" id="IPR032816">
    <property type="entry name" value="VTT_dom"/>
</dbReference>
<evidence type="ECO:0000313" key="9">
    <source>
        <dbReference type="Proteomes" id="UP000034688"/>
    </source>
</evidence>
<feature type="transmembrane region" description="Helical" evidence="6">
    <location>
        <begin position="138"/>
        <end position="158"/>
    </location>
</feature>
<evidence type="ECO:0000313" key="8">
    <source>
        <dbReference type="EMBL" id="KKP59365.1"/>
    </source>
</evidence>
<accession>A0A0G0D7V0</accession>
<name>A0A0G0D7V0_9BACT</name>
<evidence type="ECO:0000256" key="4">
    <source>
        <dbReference type="ARBA" id="ARBA00022989"/>
    </source>
</evidence>
<dbReference type="PANTHER" id="PTHR42709:SF6">
    <property type="entry name" value="UNDECAPRENYL PHOSPHATE TRANSPORTER A"/>
    <property type="match status" value="1"/>
</dbReference>
<dbReference type="AlphaFoldDB" id="A0A0G0D7V0"/>
<comment type="caution">
    <text evidence="8">The sequence shown here is derived from an EMBL/GenBank/DDBJ whole genome shotgun (WGS) entry which is preliminary data.</text>
</comment>
<dbReference type="InterPro" id="IPR051311">
    <property type="entry name" value="DedA_domain"/>
</dbReference>
<gene>
    <name evidence="8" type="ORF">UR54_C0028G0001</name>
</gene>
<feature type="domain" description="VTT" evidence="7">
    <location>
        <begin position="50"/>
        <end position="157"/>
    </location>
</feature>
<feature type="transmembrane region" description="Helical" evidence="6">
    <location>
        <begin position="46"/>
        <end position="71"/>
    </location>
</feature>
<dbReference type="GO" id="GO:0005886">
    <property type="term" value="C:plasma membrane"/>
    <property type="evidence" value="ECO:0007669"/>
    <property type="project" value="UniProtKB-SubCell"/>
</dbReference>
<evidence type="ECO:0000259" key="7">
    <source>
        <dbReference type="Pfam" id="PF09335"/>
    </source>
</evidence>